<keyword evidence="4" id="KW-1185">Reference proteome</keyword>
<dbReference type="GO" id="GO:0044594">
    <property type="term" value="F:17-beta-hydroxysteroid dehydrogenase (NAD+) activity"/>
    <property type="evidence" value="ECO:0007669"/>
    <property type="project" value="TreeGrafter"/>
</dbReference>
<dbReference type="Pfam" id="PF22622">
    <property type="entry name" value="MFE-2_hydrat-2_N"/>
    <property type="match status" value="1"/>
</dbReference>
<dbReference type="Pfam" id="PF01302">
    <property type="entry name" value="CAP_GLY"/>
    <property type="match status" value="1"/>
</dbReference>
<dbReference type="GO" id="GO:0004300">
    <property type="term" value="F:enoyl-CoA hydratase activity"/>
    <property type="evidence" value="ECO:0007669"/>
    <property type="project" value="TreeGrafter"/>
</dbReference>
<feature type="compositionally biased region" description="Basic and acidic residues" evidence="1">
    <location>
        <begin position="891"/>
        <end position="900"/>
    </location>
</feature>
<gene>
    <name evidence="3" type="ORF">TCAP_02398</name>
</gene>
<dbReference type="InterPro" id="IPR001611">
    <property type="entry name" value="Leu-rich_rpt"/>
</dbReference>
<evidence type="ECO:0000313" key="4">
    <source>
        <dbReference type="Proteomes" id="UP000236621"/>
    </source>
</evidence>
<dbReference type="Pfam" id="PF01575">
    <property type="entry name" value="MaoC_dehydratas"/>
    <property type="match status" value="1"/>
</dbReference>
<dbReference type="EMBL" id="NRSZ01000364">
    <property type="protein sequence ID" value="PNY27677.1"/>
    <property type="molecule type" value="Genomic_DNA"/>
</dbReference>
<organism evidence="3 4">
    <name type="scientific">Tolypocladium capitatum</name>
    <dbReference type="NCBI Taxonomy" id="45235"/>
    <lineage>
        <taxon>Eukaryota</taxon>
        <taxon>Fungi</taxon>
        <taxon>Dikarya</taxon>
        <taxon>Ascomycota</taxon>
        <taxon>Pezizomycotina</taxon>
        <taxon>Sordariomycetes</taxon>
        <taxon>Hypocreomycetidae</taxon>
        <taxon>Hypocreales</taxon>
        <taxon>Ophiocordycipitaceae</taxon>
        <taxon>Tolypocladium</taxon>
    </lineage>
</organism>
<dbReference type="SMART" id="SM01052">
    <property type="entry name" value="CAP_GLY"/>
    <property type="match status" value="1"/>
</dbReference>
<dbReference type="InterPro" id="IPR029069">
    <property type="entry name" value="HotDog_dom_sf"/>
</dbReference>
<sequence>MSGPGVGFEYPPQEVSWLKRDVLLFANSIGCQSDELHFLYELHPNFSAFPTYPIVLRKNKTAHGRTDPLYGSSLAYSLLAAFKGNTPEVVDFYRAQTTVKIPSVPEFDYRRVVDGQRKIEFLKKLPTTSAGKTFQAHTKVLGVYDKGRPGTVLETQTDLVDAGTGDVYARVTSSSFFIAQGNWNGPKGPVTQNFPPPKDKAPDAVLEHQTTAEAALLYRLNGDYNPLHATPEPGRKMGFKGAITHGLYQWNNTCHAILRKFGAGDPANIREYQARFASPVMPGDKLVTSVWRTGAKSGEWEEVRFVTQVEGGQVCLSNGRALIKRVPKFCLGPPSPPAKTWPQLWPSGPAYEVRPSKMAPSPYIGQRVSYNGALCTVRYIGEVAGTAGSWLGVEWDDASRGKHDGALKGVRYFTCLSRSLTSASFVRPARPADRPQSFIAALNEKYVSEAPQAENGTPIVISGKVAEEMGFDKIRRVLAQLKDLKIVILDGQRVASATEDGEGPVAETCPSIVHLDLSRSLLERLGPVVAVCSELKALTRLSLNGNRFQGIMTDESLHGAEEAFRGVTELALGEVLLRWEELSRIATLCPSLTTLAVGTNQLTSLPTVDYRNLTSTLTSINLEYNDFHAMSDLASLAALKALRNLHIKGNSITGMAAPGAAAPMFPPSLQYLDVSYNDIQEWSFVDALSMHFPGLTGLRLAHNPVYDKQGGETKAPSSEESHMFTIGRVASLKSVNFTQIKPADRTNAEMFYLSRIAKQLATVPESAEHTILALHPRYAELCKIYGDPDVIRRDEVNPSFLEARLVSVGFHHEGKGQKTSRIPKSFDIYAVKGIAGKLFGLSPLRLRLIWETGEWDPVAGYDERDGESSDEDDSVLVKAAAQGGDDDQPNGEDKYAKDKSGRWVKREVELTDGPKQLGYCVDGLDVTVRIELT</sequence>
<dbReference type="Proteomes" id="UP000236621">
    <property type="component" value="Unassembled WGS sequence"/>
</dbReference>
<dbReference type="InterPro" id="IPR000938">
    <property type="entry name" value="CAP-Gly_domain"/>
</dbReference>
<dbReference type="InterPro" id="IPR054357">
    <property type="entry name" value="MFE-2_N"/>
</dbReference>
<dbReference type="CDD" id="cd03448">
    <property type="entry name" value="HDE_HSD"/>
    <property type="match status" value="1"/>
</dbReference>
<dbReference type="InterPro" id="IPR036859">
    <property type="entry name" value="CAP-Gly_dom_sf"/>
</dbReference>
<dbReference type="PANTHER" id="PTHR13078:SF57">
    <property type="entry name" value="DEHYDRATASE, PUTATIVE (AFU_ORTHOLOGUE AFUA_5G00640)-RELATED"/>
    <property type="match status" value="1"/>
</dbReference>
<dbReference type="InterPro" id="IPR002539">
    <property type="entry name" value="MaoC-like_dom"/>
</dbReference>
<reference evidence="3 4" key="1">
    <citation type="submission" date="2017-08" db="EMBL/GenBank/DDBJ databases">
        <title>Harnessing the power of phylogenomics to disentangle the directionality and signatures of interkingdom host jumping in the parasitic fungal genus Tolypocladium.</title>
        <authorList>
            <person name="Quandt C.A."/>
            <person name="Patterson W."/>
            <person name="Spatafora J.W."/>
        </authorList>
    </citation>
    <scope>NUCLEOTIDE SEQUENCE [LARGE SCALE GENOMIC DNA]</scope>
    <source>
        <strain evidence="3 4">CBS 113982</strain>
    </source>
</reference>
<dbReference type="GO" id="GO:0003857">
    <property type="term" value="F:(3S)-3-hydroxyacyl-CoA dehydrogenase (NAD+) activity"/>
    <property type="evidence" value="ECO:0007669"/>
    <property type="project" value="TreeGrafter"/>
</dbReference>
<dbReference type="GO" id="GO:0006635">
    <property type="term" value="P:fatty acid beta-oxidation"/>
    <property type="evidence" value="ECO:0007669"/>
    <property type="project" value="TreeGrafter"/>
</dbReference>
<proteinExistence type="predicted"/>
<name>A0A2K3QJF3_9HYPO</name>
<dbReference type="PROSITE" id="PS50245">
    <property type="entry name" value="CAP_GLY_2"/>
    <property type="match status" value="1"/>
</dbReference>
<feature type="domain" description="CAP-Gly" evidence="2">
    <location>
        <begin position="381"/>
        <end position="427"/>
    </location>
</feature>
<dbReference type="Gene3D" id="3.10.129.10">
    <property type="entry name" value="Hotdog Thioesterase"/>
    <property type="match status" value="2"/>
</dbReference>
<dbReference type="PROSITE" id="PS00845">
    <property type="entry name" value="CAP_GLY_1"/>
    <property type="match status" value="1"/>
</dbReference>
<feature type="region of interest" description="Disordered" evidence="1">
    <location>
        <begin position="880"/>
        <end position="900"/>
    </location>
</feature>
<dbReference type="PROSITE" id="PS51450">
    <property type="entry name" value="LRR"/>
    <property type="match status" value="1"/>
</dbReference>
<dbReference type="OrthoDB" id="5273213at2759"/>
<dbReference type="Gene3D" id="2.30.30.190">
    <property type="entry name" value="CAP Gly-rich-like domain"/>
    <property type="match status" value="1"/>
</dbReference>
<evidence type="ECO:0000313" key="3">
    <source>
        <dbReference type="EMBL" id="PNY27677.1"/>
    </source>
</evidence>
<evidence type="ECO:0000259" key="2">
    <source>
        <dbReference type="PROSITE" id="PS50245"/>
    </source>
</evidence>
<evidence type="ECO:0000256" key="1">
    <source>
        <dbReference type="SAM" id="MobiDB-lite"/>
    </source>
</evidence>
<protein>
    <submittedName>
        <fullName evidence="3">Tubulin-specific chaperone E</fullName>
    </submittedName>
</protein>
<comment type="caution">
    <text evidence="3">The sequence shown here is derived from an EMBL/GenBank/DDBJ whole genome shotgun (WGS) entry which is preliminary data.</text>
</comment>
<dbReference type="GO" id="GO:0005777">
    <property type="term" value="C:peroxisome"/>
    <property type="evidence" value="ECO:0007669"/>
    <property type="project" value="TreeGrafter"/>
</dbReference>
<dbReference type="Gene3D" id="3.80.10.10">
    <property type="entry name" value="Ribonuclease Inhibitor"/>
    <property type="match status" value="2"/>
</dbReference>
<dbReference type="SUPFAM" id="SSF54637">
    <property type="entry name" value="Thioesterase/thiol ester dehydrase-isomerase"/>
    <property type="match status" value="2"/>
</dbReference>
<dbReference type="SUPFAM" id="SSF74924">
    <property type="entry name" value="Cap-Gly domain"/>
    <property type="match status" value="1"/>
</dbReference>
<dbReference type="AlphaFoldDB" id="A0A2K3QJF3"/>
<dbReference type="STRING" id="45235.A0A2K3QJF3"/>
<dbReference type="InterPro" id="IPR032675">
    <property type="entry name" value="LRR_dom_sf"/>
</dbReference>
<accession>A0A2K3QJF3</accession>
<dbReference type="PANTHER" id="PTHR13078">
    <property type="entry name" value="PEROXISOMAL MULTIFUNCTIONAL ENZYME TYPE 2-RELATED"/>
    <property type="match status" value="1"/>
</dbReference>
<dbReference type="SUPFAM" id="SSF52058">
    <property type="entry name" value="L domain-like"/>
    <property type="match status" value="1"/>
</dbReference>